<protein>
    <submittedName>
        <fullName evidence="1">Uncharacterized protein</fullName>
    </submittedName>
</protein>
<comment type="caution">
    <text evidence="1">The sequence shown here is derived from an EMBL/GenBank/DDBJ whole genome shotgun (WGS) entry which is preliminary data.</text>
</comment>
<keyword evidence="2" id="KW-1185">Reference proteome</keyword>
<name>A0A8T0FG89_ARGBR</name>
<dbReference type="Proteomes" id="UP000807504">
    <property type="component" value="Unassembled WGS sequence"/>
</dbReference>
<gene>
    <name evidence="1" type="ORF">HNY73_005360</name>
</gene>
<reference evidence="1" key="2">
    <citation type="submission" date="2020-06" db="EMBL/GenBank/DDBJ databases">
        <authorList>
            <person name="Sheffer M."/>
        </authorList>
    </citation>
    <scope>NUCLEOTIDE SEQUENCE</scope>
</reference>
<proteinExistence type="predicted"/>
<accession>A0A8T0FG89</accession>
<reference evidence="1" key="1">
    <citation type="journal article" date="2020" name="bioRxiv">
        <title>Chromosome-level reference genome of the European wasp spider Argiope bruennichi: a resource for studies on range expansion and evolutionary adaptation.</title>
        <authorList>
            <person name="Sheffer M.M."/>
            <person name="Hoppe A."/>
            <person name="Krehenwinkel H."/>
            <person name="Uhl G."/>
            <person name="Kuss A.W."/>
            <person name="Jensen L."/>
            <person name="Jensen C."/>
            <person name="Gillespie R.G."/>
            <person name="Hoff K.J."/>
            <person name="Prost S."/>
        </authorList>
    </citation>
    <scope>NUCLEOTIDE SEQUENCE</scope>
</reference>
<organism evidence="1 2">
    <name type="scientific">Argiope bruennichi</name>
    <name type="common">Wasp spider</name>
    <name type="synonym">Aranea bruennichi</name>
    <dbReference type="NCBI Taxonomy" id="94029"/>
    <lineage>
        <taxon>Eukaryota</taxon>
        <taxon>Metazoa</taxon>
        <taxon>Ecdysozoa</taxon>
        <taxon>Arthropoda</taxon>
        <taxon>Chelicerata</taxon>
        <taxon>Arachnida</taxon>
        <taxon>Araneae</taxon>
        <taxon>Araneomorphae</taxon>
        <taxon>Entelegynae</taxon>
        <taxon>Araneoidea</taxon>
        <taxon>Araneidae</taxon>
        <taxon>Argiope</taxon>
    </lineage>
</organism>
<sequence>MCSSDTVHGAQSIVLQACSSGFFALLYSNFKAAYLRDGSGGKEYLAGFSSQWDCLILSKWNALVCFILDTLGDFIYLTCFESFKFRN</sequence>
<dbReference type="AlphaFoldDB" id="A0A8T0FG89"/>
<evidence type="ECO:0000313" key="2">
    <source>
        <dbReference type="Proteomes" id="UP000807504"/>
    </source>
</evidence>
<dbReference type="EMBL" id="JABXBU010000011">
    <property type="protein sequence ID" value="KAF8790317.1"/>
    <property type="molecule type" value="Genomic_DNA"/>
</dbReference>
<evidence type="ECO:0000313" key="1">
    <source>
        <dbReference type="EMBL" id="KAF8790317.1"/>
    </source>
</evidence>